<evidence type="ECO:0000259" key="2">
    <source>
        <dbReference type="Pfam" id="PF01205"/>
    </source>
</evidence>
<keyword evidence="3" id="KW-0670">Pyruvate</keyword>
<keyword evidence="4" id="KW-1185">Reference proteome</keyword>
<dbReference type="SUPFAM" id="SSF54211">
    <property type="entry name" value="Ribosomal protein S5 domain 2-like"/>
    <property type="match status" value="1"/>
</dbReference>
<dbReference type="Proteomes" id="UP000069632">
    <property type="component" value="Unassembled WGS sequence"/>
</dbReference>
<dbReference type="InterPro" id="IPR036956">
    <property type="entry name" value="Impact_N_sf"/>
</dbReference>
<dbReference type="PANTHER" id="PTHR16301:SF20">
    <property type="entry name" value="IMPACT FAMILY MEMBER YIGZ"/>
    <property type="match status" value="1"/>
</dbReference>
<dbReference type="GO" id="GO:0005737">
    <property type="term" value="C:cytoplasm"/>
    <property type="evidence" value="ECO:0007669"/>
    <property type="project" value="TreeGrafter"/>
</dbReference>
<protein>
    <submittedName>
        <fullName evidence="3">Phosphoenolpyruvate carboxykinase (ATP)</fullName>
        <ecNumber evidence="3">4.1.1.49</ecNumber>
    </submittedName>
</protein>
<dbReference type="Pfam" id="PF01205">
    <property type="entry name" value="Impact_N"/>
    <property type="match status" value="1"/>
</dbReference>
<evidence type="ECO:0000313" key="3">
    <source>
        <dbReference type="EMBL" id="CZE47649.1"/>
    </source>
</evidence>
<sequence>MLQTIDEIYTDKQEIKKSTFLSYLCPFSEFETLHKKLKDEHSKAVHIVWAYRYYNKYHQIIENQSDDGEPKGTSGAPSLNSLRGAGLINSAVLVVRYFGGIKLGTGGLVRAYSSSVNLAIDKAKLLDYEIKDSVCFFAPFALISRFEHFFEKENLSVLKEFNEFGMVGSIELSPTEFKSLYEFSHAFLNDGFSFTALPLFAKDMLK</sequence>
<dbReference type="InterPro" id="IPR023582">
    <property type="entry name" value="Impact"/>
</dbReference>
<keyword evidence="3" id="KW-0418">Kinase</keyword>
<dbReference type="Gene3D" id="3.30.230.30">
    <property type="entry name" value="Impact, N-terminal domain"/>
    <property type="match status" value="1"/>
</dbReference>
<dbReference type="GO" id="GO:0004612">
    <property type="term" value="F:phosphoenolpyruvate carboxykinase (ATP) activity"/>
    <property type="evidence" value="ECO:0007669"/>
    <property type="project" value="UniProtKB-EC"/>
</dbReference>
<feature type="domain" description="Impact N-terminal" evidence="2">
    <location>
        <begin position="16"/>
        <end position="120"/>
    </location>
</feature>
<name>A0A128EFF9_9BACT</name>
<dbReference type="InterPro" id="IPR020568">
    <property type="entry name" value="Ribosomal_Su5_D2-typ_SF"/>
</dbReference>
<dbReference type="AlphaFoldDB" id="A0A128EFF9"/>
<dbReference type="EC" id="4.1.1.49" evidence="3"/>
<reference evidence="3 4" key="1">
    <citation type="submission" date="2016-02" db="EMBL/GenBank/DDBJ databases">
        <authorList>
            <consortium name="Pathogen Informatics"/>
        </authorList>
    </citation>
    <scope>NUCLEOTIDE SEQUENCE [LARGE SCALE GENOMIC DNA]</scope>
    <source>
        <strain evidence="3 4">RC20</strain>
    </source>
</reference>
<proteinExistence type="inferred from homology"/>
<accession>A0A128EFF9</accession>
<organism evidence="3 4">
    <name type="scientific">Campylobacter geochelonis</name>
    <dbReference type="NCBI Taxonomy" id="1780362"/>
    <lineage>
        <taxon>Bacteria</taxon>
        <taxon>Pseudomonadati</taxon>
        <taxon>Campylobacterota</taxon>
        <taxon>Epsilonproteobacteria</taxon>
        <taxon>Campylobacterales</taxon>
        <taxon>Campylobacteraceae</taxon>
        <taxon>Campylobacter</taxon>
    </lineage>
</organism>
<gene>
    <name evidence="3" type="primary">yigZ</name>
    <name evidence="3" type="ORF">ERS672216_01000</name>
</gene>
<keyword evidence="3" id="KW-0808">Transferase</keyword>
<dbReference type="GO" id="GO:0016301">
    <property type="term" value="F:kinase activity"/>
    <property type="evidence" value="ECO:0007669"/>
    <property type="project" value="UniProtKB-KW"/>
</dbReference>
<evidence type="ECO:0000313" key="4">
    <source>
        <dbReference type="Proteomes" id="UP000069632"/>
    </source>
</evidence>
<dbReference type="RefSeq" id="WP_242647991.1">
    <property type="nucleotide sequence ID" value="NZ_CP053844.1"/>
</dbReference>
<dbReference type="PANTHER" id="PTHR16301">
    <property type="entry name" value="IMPACT-RELATED"/>
    <property type="match status" value="1"/>
</dbReference>
<dbReference type="InterPro" id="IPR001498">
    <property type="entry name" value="Impact_N"/>
</dbReference>
<comment type="similarity">
    <text evidence="1">Belongs to the IMPACT family.</text>
</comment>
<dbReference type="EMBL" id="FIZP01000003">
    <property type="protein sequence ID" value="CZE47649.1"/>
    <property type="molecule type" value="Genomic_DNA"/>
</dbReference>
<evidence type="ECO:0000256" key="1">
    <source>
        <dbReference type="ARBA" id="ARBA00007665"/>
    </source>
</evidence>
<keyword evidence="3" id="KW-0456">Lyase</keyword>
<dbReference type="GO" id="GO:0006446">
    <property type="term" value="P:regulation of translational initiation"/>
    <property type="evidence" value="ECO:0007669"/>
    <property type="project" value="TreeGrafter"/>
</dbReference>